<sequence length="244" mass="26902">MAVVTETSRDYPAERRFFCGMAIALILSVFLGFARSFYLKWFFPEWPAPQESFFLVHGLFFTGWVALLVAQTTFVAKGNVRLHRKMGTWGMALAAAIVILGVVGALIAARRPTGFVGIPVPPLQFLAIPLFAITLFCSFVALAFVFRRDPQTHKRLMMLATFQLATAAIARWPVVSTMGPLVFFGIIDLFLIALAIWDFRSRGKLHPATVWGGVLMIAAEPAQLMVMGTKGWLAFASWATGLLG</sequence>
<name>A0A2R5FCT6_9PROT</name>
<keyword evidence="3" id="KW-1185">Reference proteome</keyword>
<comment type="caution">
    <text evidence="2">The sequence shown here is derived from an EMBL/GenBank/DDBJ whole genome shotgun (WGS) entry which is preliminary data.</text>
</comment>
<gene>
    <name evidence="2" type="ORF">NMK_3629</name>
</gene>
<keyword evidence="1" id="KW-0812">Transmembrane</keyword>
<evidence type="ECO:0000313" key="2">
    <source>
        <dbReference type="EMBL" id="GBG16006.1"/>
    </source>
</evidence>
<dbReference type="AlphaFoldDB" id="A0A2R5FCT6"/>
<feature type="transmembrane region" description="Helical" evidence="1">
    <location>
        <begin position="180"/>
        <end position="197"/>
    </location>
</feature>
<evidence type="ECO:0000256" key="1">
    <source>
        <dbReference type="SAM" id="Phobius"/>
    </source>
</evidence>
<protein>
    <submittedName>
        <fullName evidence="2">Uncharacterized protein</fullName>
    </submittedName>
</protein>
<feature type="transmembrane region" description="Helical" evidence="1">
    <location>
        <begin position="88"/>
        <end position="109"/>
    </location>
</feature>
<dbReference type="OrthoDB" id="648493at2"/>
<organism evidence="2 3">
    <name type="scientific">Novimethylophilus kurashikiensis</name>
    <dbReference type="NCBI Taxonomy" id="1825523"/>
    <lineage>
        <taxon>Bacteria</taxon>
        <taxon>Pseudomonadati</taxon>
        <taxon>Pseudomonadota</taxon>
        <taxon>Betaproteobacteria</taxon>
        <taxon>Nitrosomonadales</taxon>
        <taxon>Methylophilaceae</taxon>
        <taxon>Novimethylophilus</taxon>
    </lineage>
</organism>
<dbReference type="EMBL" id="BDOQ01000025">
    <property type="protein sequence ID" value="GBG16006.1"/>
    <property type="molecule type" value="Genomic_DNA"/>
</dbReference>
<keyword evidence="1" id="KW-1133">Transmembrane helix</keyword>
<accession>A0A2R5FCT6</accession>
<feature type="transmembrane region" description="Helical" evidence="1">
    <location>
        <begin position="17"/>
        <end position="34"/>
    </location>
</feature>
<feature type="transmembrane region" description="Helical" evidence="1">
    <location>
        <begin position="121"/>
        <end position="144"/>
    </location>
</feature>
<feature type="transmembrane region" description="Helical" evidence="1">
    <location>
        <begin position="54"/>
        <end position="76"/>
    </location>
</feature>
<keyword evidence="1" id="KW-0472">Membrane</keyword>
<evidence type="ECO:0000313" key="3">
    <source>
        <dbReference type="Proteomes" id="UP000245081"/>
    </source>
</evidence>
<proteinExistence type="predicted"/>
<dbReference type="RefSeq" id="WP_109017149.1">
    <property type="nucleotide sequence ID" value="NZ_BDOQ01000025.1"/>
</dbReference>
<reference evidence="2 3" key="1">
    <citation type="journal article" date="2018" name="Environ. Microbiol.">
        <title>Isolation and genomic characterization of Novimethylophilus kurashikiensis gen. nov. sp. nov., a new lanthanide-dependent methylotrophic species of Methylophilaceae.</title>
        <authorList>
            <person name="Lv H."/>
            <person name="Sahin N."/>
            <person name="Tani A."/>
        </authorList>
    </citation>
    <scope>NUCLEOTIDE SEQUENCE [LARGE SCALE GENOMIC DNA]</scope>
    <source>
        <strain evidence="2 3">La2-4</strain>
    </source>
</reference>
<dbReference type="Proteomes" id="UP000245081">
    <property type="component" value="Unassembled WGS sequence"/>
</dbReference>